<evidence type="ECO:0000259" key="13">
    <source>
        <dbReference type="PROSITE" id="PS50893"/>
    </source>
</evidence>
<evidence type="ECO:0000313" key="14">
    <source>
        <dbReference type="EMBL" id="CAI0399931.1"/>
    </source>
</evidence>
<dbReference type="InterPro" id="IPR034003">
    <property type="entry name" value="ABCG_PDR_2"/>
</dbReference>
<feature type="transmembrane region" description="Helical" evidence="12">
    <location>
        <begin position="848"/>
        <end position="869"/>
    </location>
</feature>
<dbReference type="GO" id="GO:0005524">
    <property type="term" value="F:ATP binding"/>
    <property type="evidence" value="ECO:0007669"/>
    <property type="project" value="UniProtKB-KW"/>
</dbReference>
<dbReference type="Pfam" id="PF08370">
    <property type="entry name" value="PDR_assoc"/>
    <property type="match status" value="1"/>
</dbReference>
<name>A0AAV0IQL0_9ROSI</name>
<keyword evidence="10" id="KW-0175">Coiled coil</keyword>
<feature type="coiled-coil region" evidence="10">
    <location>
        <begin position="297"/>
        <end position="324"/>
    </location>
</feature>
<dbReference type="InterPro" id="IPR029481">
    <property type="entry name" value="ABC_trans_N"/>
</dbReference>
<evidence type="ECO:0000313" key="15">
    <source>
        <dbReference type="Proteomes" id="UP001154282"/>
    </source>
</evidence>
<evidence type="ECO:0000256" key="3">
    <source>
        <dbReference type="ARBA" id="ARBA00022448"/>
    </source>
</evidence>
<feature type="transmembrane region" description="Helical" evidence="12">
    <location>
        <begin position="1528"/>
        <end position="1547"/>
    </location>
</feature>
<keyword evidence="3" id="KW-0813">Transport</keyword>
<evidence type="ECO:0000256" key="4">
    <source>
        <dbReference type="ARBA" id="ARBA00022692"/>
    </source>
</evidence>
<dbReference type="GO" id="GO:0140359">
    <property type="term" value="F:ABC-type transporter activity"/>
    <property type="evidence" value="ECO:0007669"/>
    <property type="project" value="InterPro"/>
</dbReference>
<dbReference type="Proteomes" id="UP001154282">
    <property type="component" value="Unassembled WGS sequence"/>
</dbReference>
<evidence type="ECO:0000256" key="12">
    <source>
        <dbReference type="SAM" id="Phobius"/>
    </source>
</evidence>
<evidence type="ECO:0000256" key="6">
    <source>
        <dbReference type="ARBA" id="ARBA00022741"/>
    </source>
</evidence>
<feature type="transmembrane region" description="Helical" evidence="12">
    <location>
        <begin position="1440"/>
        <end position="1460"/>
    </location>
</feature>
<dbReference type="InterPro" id="IPR003593">
    <property type="entry name" value="AAA+_ATPase"/>
</dbReference>
<dbReference type="PANTHER" id="PTHR48040:SF13">
    <property type="entry name" value="ABC TRANSPORTER G FAMILY MEMBER 31"/>
    <property type="match status" value="1"/>
</dbReference>
<feature type="transmembrane region" description="Helical" evidence="12">
    <location>
        <begin position="1497"/>
        <end position="1516"/>
    </location>
</feature>
<feature type="compositionally biased region" description="Pro residues" evidence="11">
    <location>
        <begin position="127"/>
        <end position="139"/>
    </location>
</feature>
<keyword evidence="15" id="KW-1185">Reference proteome</keyword>
<dbReference type="PANTHER" id="PTHR48040">
    <property type="entry name" value="PLEIOTROPIC DRUG RESISTANCE PROTEIN 1-LIKE ISOFORM X1"/>
    <property type="match status" value="1"/>
</dbReference>
<comment type="subcellular location">
    <subcellularLocation>
        <location evidence="1">Membrane</location>
        <topology evidence="1">Multi-pass membrane protein</topology>
    </subcellularLocation>
</comment>
<dbReference type="Pfam" id="PF01061">
    <property type="entry name" value="ABC2_membrane"/>
    <property type="match status" value="2"/>
</dbReference>
<reference evidence="14" key="1">
    <citation type="submission" date="2022-08" db="EMBL/GenBank/DDBJ databases">
        <authorList>
            <person name="Gutierrez-Valencia J."/>
        </authorList>
    </citation>
    <scope>NUCLEOTIDE SEQUENCE</scope>
</reference>
<evidence type="ECO:0000256" key="10">
    <source>
        <dbReference type="SAM" id="Coils"/>
    </source>
</evidence>
<dbReference type="GO" id="GO:0016020">
    <property type="term" value="C:membrane"/>
    <property type="evidence" value="ECO:0007669"/>
    <property type="project" value="UniProtKB-SubCell"/>
</dbReference>
<dbReference type="EMBL" id="CAMGYJ010000004">
    <property type="protein sequence ID" value="CAI0399931.1"/>
    <property type="molecule type" value="Genomic_DNA"/>
</dbReference>
<keyword evidence="5" id="KW-0677">Repeat</keyword>
<keyword evidence="9 12" id="KW-0472">Membrane</keyword>
<feature type="compositionally biased region" description="Low complexity" evidence="11">
    <location>
        <begin position="76"/>
        <end position="85"/>
    </location>
</feature>
<dbReference type="SMART" id="SM00382">
    <property type="entry name" value="AAA"/>
    <property type="match status" value="2"/>
</dbReference>
<accession>A0AAV0IQL0</accession>
<dbReference type="PROSITE" id="PS50893">
    <property type="entry name" value="ABC_TRANSPORTER_2"/>
    <property type="match status" value="1"/>
</dbReference>
<feature type="transmembrane region" description="Helical" evidence="12">
    <location>
        <begin position="1357"/>
        <end position="1377"/>
    </location>
</feature>
<evidence type="ECO:0000256" key="8">
    <source>
        <dbReference type="ARBA" id="ARBA00022989"/>
    </source>
</evidence>
<feature type="region of interest" description="Disordered" evidence="11">
    <location>
        <begin position="71"/>
        <end position="143"/>
    </location>
</feature>
<evidence type="ECO:0000256" key="1">
    <source>
        <dbReference type="ARBA" id="ARBA00004141"/>
    </source>
</evidence>
<proteinExistence type="inferred from homology"/>
<dbReference type="SUPFAM" id="SSF52540">
    <property type="entry name" value="P-loop containing nucleoside triphosphate hydrolases"/>
    <property type="match status" value="3"/>
</dbReference>
<feature type="transmembrane region" description="Helical" evidence="12">
    <location>
        <begin position="1383"/>
        <end position="1404"/>
    </location>
</feature>
<dbReference type="InterPro" id="IPR013581">
    <property type="entry name" value="PDR_assoc"/>
</dbReference>
<organism evidence="14 15">
    <name type="scientific">Linum tenue</name>
    <dbReference type="NCBI Taxonomy" id="586396"/>
    <lineage>
        <taxon>Eukaryota</taxon>
        <taxon>Viridiplantae</taxon>
        <taxon>Streptophyta</taxon>
        <taxon>Embryophyta</taxon>
        <taxon>Tracheophyta</taxon>
        <taxon>Spermatophyta</taxon>
        <taxon>Magnoliopsida</taxon>
        <taxon>eudicotyledons</taxon>
        <taxon>Gunneridae</taxon>
        <taxon>Pentapetalae</taxon>
        <taxon>rosids</taxon>
        <taxon>fabids</taxon>
        <taxon>Malpighiales</taxon>
        <taxon>Linaceae</taxon>
        <taxon>Linum</taxon>
    </lineage>
</organism>
<dbReference type="InterPro" id="IPR013525">
    <property type="entry name" value="ABC2_TM"/>
</dbReference>
<feature type="transmembrane region" description="Helical" evidence="12">
    <location>
        <begin position="932"/>
        <end position="957"/>
    </location>
</feature>
<keyword evidence="6" id="KW-0547">Nucleotide-binding</keyword>
<feature type="transmembrane region" description="Helical" evidence="12">
    <location>
        <begin position="1577"/>
        <end position="1600"/>
    </location>
</feature>
<comment type="caution">
    <text evidence="14">The sequence shown here is derived from an EMBL/GenBank/DDBJ whole genome shotgun (WGS) entry which is preliminary data.</text>
</comment>
<evidence type="ECO:0000256" key="5">
    <source>
        <dbReference type="ARBA" id="ARBA00022737"/>
    </source>
</evidence>
<dbReference type="CDD" id="cd03232">
    <property type="entry name" value="ABCG_PDR_domain2"/>
    <property type="match status" value="1"/>
</dbReference>
<evidence type="ECO:0000256" key="2">
    <source>
        <dbReference type="ARBA" id="ARBA00006012"/>
    </source>
</evidence>
<comment type="similarity">
    <text evidence="2">Belongs to the ABC transporter superfamily. ABCG family. PDR (TC 3.A.1.205) subfamily.</text>
</comment>
<sequence length="1608" mass="180470">MLKQEEESLIHYLKKELEASLLRTDLLEKHNQELRQEVLHLKSQITALKAHENERKSMLWKKLQSFNEVTKNDVSQQKQQQQQHQHYLKATAEGKEPQLNSRPNPPISRPASTASPLHGEVKGTKLLPPPGPPPPPPLPSTTLVGLKSIRRVPEVIEFYRMITKKDMHIDTKKNHSTTSPLAFTPDMIGEIENRSSYLSAIKSDVEKQKQLITSLIKQVESEAFKEVSEVEGFMKWLDDQLSLLVDERAVLKHFPQWPEQKVDALREAASNYQNLRNLESEVLSFEDNPKEPLIKALAKMQALQDRLEKSVNGMERNKESMMKRYKNFQIPWNWLLSTGFLGQVKLSSLKIAREYMKRIAKEMKLNQSSEDNNLLHQGARLAYRVHQSYAYKNETFLCTVHPMSIAGDTYSTGPGLLPRQMEMGEPSLFELEIDSFAGSGAETSSAARDDEDELILEAIARLPSEKRGRYAVLRRTPSEAQLGNGQLTETIDLHKLKKTDRELLVKKALATNSQDNFKLLSAIKSRLDRVGIEVTTVEVRFEELNVVASVQVGSRALPTLVNAARDAVETEEAFVNDFEPRQWDFEAGKRQKFHCPARLTAASAAAAGSSLPSAVAVAAGSLCPILYDFGLSNLMGPSSRLIMVNADAFQYQYGMLLLEIIVISASRMALLLGPPGSGKSTLLKALAGKLDKNLKVTGSVLYNGQNFDKFYVRRTSAYISQIDNHIAELTVRETLDFAGRWQGQSEDLAGPRAQVLEFFESLGFKLPPRKGVADFLQEVTSKKDQGQYWADPSKPYVFISALEMAQAFKSSECGRLWFGRLLSTTQWALLQEFGGIFRTLASITRDIVTAYTFASAALLITFLSGGFVIPKAMMKPWWEWAFWVSPLTYAQRAISVNEFTADRWMKRSAIGNDTVGHNILHNYSLPTDDDSYWIGVGVLFLYALFFNIIVTLALAFLHPLETAQAIAPIDAAEEINRNRVGTHEESGETSERGNRRKGMILPFQPLVLTFNDLNYFVDMPKEMRQQGEPEMRLQLLTNVSGVFSPGVLTALVGSSGAGKTTLMDVLAGRKTGGYINGDIKISGHPKVQSTFARISGYVEQNDIHSPQVTVEESLWFSSSLRLPNEVTKEQRHEFVEEVMRLVELDTLRQALVGMPGISGLSTEQRKRLTIAVELVANPSIIFMDEPTSGLDARAAAIVMRTVRNTVDTGRTVVCTIHQPSIDIFEAFDELLLMKRGGRVIYGGKLGLHSQIMIDYFQGISGVPPIPEGYNPATWMLEVTSTSVEEAIKADFVELYRTSQQYREVEASIMSWSAPPPGSEPLHFASTHAQDSWSQFRICLKKQMLVYWRSPRYNAVRLFYTMIAALILGTEFWGIGSIRGTTQALSTVMGALYISCIFLGVSNATTVQPIVSIERTVFYREKAAGMYSPLAYAAAQGIVEIPYILAQTIVYCIITYFTISFEQDAAKFFLYLVFVFLTFTYFTFYGMMAVGITPTQNLASVISSAVYSLWYLFSGFLIPKQFIPVWWRWYYYICPTAWTLQGIISSQLGDVETMVQGPGFRVPVKEYLKANYGYSTNMVGLSAVVLVCFCLLFFSVFAISVKVINFQRR</sequence>
<protein>
    <recommendedName>
        <fullName evidence="13">ABC transporter domain-containing protein</fullName>
    </recommendedName>
</protein>
<dbReference type="Gene3D" id="3.40.50.300">
    <property type="entry name" value="P-loop containing nucleotide triphosphate hydrolases"/>
    <property type="match status" value="2"/>
</dbReference>
<dbReference type="GO" id="GO:0016887">
    <property type="term" value="F:ATP hydrolysis activity"/>
    <property type="evidence" value="ECO:0007669"/>
    <property type="project" value="InterPro"/>
</dbReference>
<dbReference type="InterPro" id="IPR003439">
    <property type="entry name" value="ABC_transporter-like_ATP-bd"/>
</dbReference>
<feature type="coiled-coil region" evidence="10">
    <location>
        <begin position="24"/>
        <end position="51"/>
    </location>
</feature>
<keyword evidence="7" id="KW-0067">ATP-binding</keyword>
<dbReference type="Pfam" id="PF00005">
    <property type="entry name" value="ABC_tran"/>
    <property type="match status" value="2"/>
</dbReference>
<feature type="domain" description="ABC transporter" evidence="13">
    <location>
        <begin position="1008"/>
        <end position="1260"/>
    </location>
</feature>
<feature type="transmembrane region" description="Helical" evidence="12">
    <location>
        <begin position="1467"/>
        <end position="1491"/>
    </location>
</feature>
<keyword evidence="8 12" id="KW-1133">Transmembrane helix</keyword>
<dbReference type="Pfam" id="PF14510">
    <property type="entry name" value="ABC_trans_N"/>
    <property type="match status" value="1"/>
</dbReference>
<evidence type="ECO:0000256" key="9">
    <source>
        <dbReference type="ARBA" id="ARBA00023136"/>
    </source>
</evidence>
<evidence type="ECO:0000256" key="11">
    <source>
        <dbReference type="SAM" id="MobiDB-lite"/>
    </source>
</evidence>
<dbReference type="InterPro" id="IPR027417">
    <property type="entry name" value="P-loop_NTPase"/>
</dbReference>
<gene>
    <name evidence="14" type="ORF">LITE_LOCUS10528</name>
</gene>
<evidence type="ECO:0000256" key="7">
    <source>
        <dbReference type="ARBA" id="ARBA00022840"/>
    </source>
</evidence>
<dbReference type="FunFam" id="3.40.50.300:FF:000059">
    <property type="entry name" value="ABC transporter G family member 40"/>
    <property type="match status" value="1"/>
</dbReference>
<keyword evidence="4 12" id="KW-0812">Transmembrane</keyword>